<name>A0AAW4FZ49_GORRU</name>
<feature type="region of interest" description="Disordered" evidence="1">
    <location>
        <begin position="1"/>
        <end position="68"/>
    </location>
</feature>
<dbReference type="Proteomes" id="UP001195196">
    <property type="component" value="Unassembled WGS sequence"/>
</dbReference>
<dbReference type="AlphaFoldDB" id="A0AAW4FZ49"/>
<gene>
    <name evidence="2" type="ORF">JTZ10_01295</name>
    <name evidence="3" type="ORF">QBL07_15305</name>
</gene>
<accession>A0AAW4FZ49</accession>
<protein>
    <recommendedName>
        <fullName evidence="5">Autophagy-related protein 2</fullName>
    </recommendedName>
</protein>
<dbReference type="EMBL" id="JAFFGU010000001">
    <property type="protein sequence ID" value="MBM7276382.1"/>
    <property type="molecule type" value="Genomic_DNA"/>
</dbReference>
<comment type="caution">
    <text evidence="2">The sequence shown here is derived from an EMBL/GenBank/DDBJ whole genome shotgun (WGS) entry which is preliminary data.</text>
</comment>
<evidence type="ECO:0000313" key="4">
    <source>
        <dbReference type="Proteomes" id="UP001195196"/>
    </source>
</evidence>
<evidence type="ECO:0000313" key="2">
    <source>
        <dbReference type="EMBL" id="MBM7276382.1"/>
    </source>
</evidence>
<organism evidence="2 4">
    <name type="scientific">Gordonia rubripertincta</name>
    <name type="common">Rhodococcus corallinus</name>
    <dbReference type="NCBI Taxonomy" id="36822"/>
    <lineage>
        <taxon>Bacteria</taxon>
        <taxon>Bacillati</taxon>
        <taxon>Actinomycetota</taxon>
        <taxon>Actinomycetes</taxon>
        <taxon>Mycobacteriales</taxon>
        <taxon>Gordoniaceae</taxon>
        <taxon>Gordonia</taxon>
    </lineage>
</organism>
<proteinExistence type="predicted"/>
<sequence length="68" mass="7248">MSEELPMEPAETGTPDQTPDDARRKVDELEAEHVDEPDEKGASAEPSSASDDEDDLESPAAGDPEPPD</sequence>
<evidence type="ECO:0000256" key="1">
    <source>
        <dbReference type="SAM" id="MobiDB-lite"/>
    </source>
</evidence>
<reference evidence="2" key="1">
    <citation type="submission" date="2021-02" db="EMBL/GenBank/DDBJ databases">
        <title>Taxonomy, biology and ecology of Rhodococcus bacteria occurring in California pistachio and other woody hosts as revealed by genome sequence analyses.</title>
        <authorList>
            <person name="Riely B."/>
            <person name="Gai Y."/>
        </authorList>
    </citation>
    <scope>NUCLEOTIDE SEQUENCE</scope>
    <source>
        <strain evidence="2">BP-295</strain>
    </source>
</reference>
<feature type="compositionally biased region" description="Basic and acidic residues" evidence="1">
    <location>
        <begin position="20"/>
        <end position="42"/>
    </location>
</feature>
<evidence type="ECO:0008006" key="5">
    <source>
        <dbReference type="Google" id="ProtNLM"/>
    </source>
</evidence>
<dbReference type="RefSeq" id="WP_005196661.1">
    <property type="nucleotide sequence ID" value="NZ_CP022580.1"/>
</dbReference>
<evidence type="ECO:0000313" key="3">
    <source>
        <dbReference type="EMBL" id="MDG6782196.1"/>
    </source>
</evidence>
<dbReference type="EMBL" id="JARUXG010000009">
    <property type="protein sequence ID" value="MDG6782196.1"/>
    <property type="molecule type" value="Genomic_DNA"/>
</dbReference>
<reference evidence="3" key="2">
    <citation type="submission" date="2023-04" db="EMBL/GenBank/DDBJ databases">
        <title>Characterization and analysis of the complete genome of Gordonia rubripertincta 112, the degrader of aromatic and aliphatic compounds.</title>
        <authorList>
            <person name="Frantsuzova E."/>
            <person name="Bogun A."/>
            <person name="Delegan Y."/>
        </authorList>
    </citation>
    <scope>NUCLEOTIDE SEQUENCE</scope>
    <source>
        <strain evidence="3">112</strain>
    </source>
</reference>